<feature type="signal peptide" evidence="8">
    <location>
        <begin position="1"/>
        <end position="22"/>
    </location>
</feature>
<keyword evidence="8" id="KW-0732">Signal</keyword>
<sequence>MKLLVNLISLALIIAPFTQTGAIPSMHYRSLAGLSKRELELLLPRLEVAPPENPPPAQNDTSAKLVDDADHPWQAPGPEDMRGPCPGLNTLASHGYLPRSGIATPAQIINAAMHGFNMEEQTAKFVTYAAFLVDGNPITNLMSIGGKSDLTGEDPPEPAIIGGLNTHAVFEGDASMTRADAAFGDNHSFNQTLWDELVDFSNRFGAGKYNYTVAGELRFQRIQDSIATNPTFSFVSPRYFTAYAESIFPVNFFIDGRQTDGQLDLDDALSFFRDMRFPSGFFRAPKPMSGEGFAEVVSAHLVAPGANNGTVNSYTPDPTSANFSTPCLLYDNFVNQTVKGLYPSPTGVLREALERNLGFFFEFLGDPNCTQVFPWGR</sequence>
<evidence type="ECO:0000256" key="2">
    <source>
        <dbReference type="ARBA" id="ARBA00022559"/>
    </source>
</evidence>
<evidence type="ECO:0000256" key="7">
    <source>
        <dbReference type="ARBA" id="ARBA00025795"/>
    </source>
</evidence>
<name>A0ABR3FDY4_9AGAR</name>
<organism evidence="10 11">
    <name type="scientific">Marasmius crinis-equi</name>
    <dbReference type="NCBI Taxonomy" id="585013"/>
    <lineage>
        <taxon>Eukaryota</taxon>
        <taxon>Fungi</taxon>
        <taxon>Dikarya</taxon>
        <taxon>Basidiomycota</taxon>
        <taxon>Agaricomycotina</taxon>
        <taxon>Agaricomycetes</taxon>
        <taxon>Agaricomycetidae</taxon>
        <taxon>Agaricales</taxon>
        <taxon>Marasmiineae</taxon>
        <taxon>Marasmiaceae</taxon>
        <taxon>Marasmius</taxon>
    </lineage>
</organism>
<dbReference type="EC" id="1.11.2.1" evidence="10"/>
<evidence type="ECO:0000313" key="10">
    <source>
        <dbReference type="EMBL" id="KAL0573512.1"/>
    </source>
</evidence>
<evidence type="ECO:0000256" key="8">
    <source>
        <dbReference type="SAM" id="SignalP"/>
    </source>
</evidence>
<keyword evidence="4" id="KW-0479">Metal-binding</keyword>
<dbReference type="PANTHER" id="PTHR33577">
    <property type="entry name" value="STERIGMATOCYSTIN BIOSYNTHESIS PEROXIDASE STCC-RELATED"/>
    <property type="match status" value="1"/>
</dbReference>
<keyword evidence="11" id="KW-1185">Reference proteome</keyword>
<feature type="domain" description="Heme haloperoxidase family profile" evidence="9">
    <location>
        <begin position="69"/>
        <end position="298"/>
    </location>
</feature>
<accession>A0ABR3FDY4</accession>
<dbReference type="PROSITE" id="PS51405">
    <property type="entry name" value="HEME_HALOPEROXIDASE"/>
    <property type="match status" value="1"/>
</dbReference>
<evidence type="ECO:0000313" key="11">
    <source>
        <dbReference type="Proteomes" id="UP001465976"/>
    </source>
</evidence>
<dbReference type="Gene3D" id="1.10.489.10">
    <property type="entry name" value="Chloroperoxidase-like"/>
    <property type="match status" value="1"/>
</dbReference>
<evidence type="ECO:0000259" key="9">
    <source>
        <dbReference type="PROSITE" id="PS51405"/>
    </source>
</evidence>
<evidence type="ECO:0000256" key="6">
    <source>
        <dbReference type="ARBA" id="ARBA00023004"/>
    </source>
</evidence>
<comment type="cofactor">
    <cofactor evidence="1">
        <name>heme b</name>
        <dbReference type="ChEBI" id="CHEBI:60344"/>
    </cofactor>
</comment>
<keyword evidence="3" id="KW-0349">Heme</keyword>
<dbReference type="PANTHER" id="PTHR33577:SF16">
    <property type="entry name" value="HEME HALOPEROXIDASE FAMILY PROFILE DOMAIN-CONTAINING PROTEIN"/>
    <property type="match status" value="1"/>
</dbReference>
<evidence type="ECO:0000256" key="1">
    <source>
        <dbReference type="ARBA" id="ARBA00001970"/>
    </source>
</evidence>
<proteinExistence type="inferred from homology"/>
<dbReference type="SUPFAM" id="SSF47571">
    <property type="entry name" value="Cloroperoxidase"/>
    <property type="match status" value="1"/>
</dbReference>
<keyword evidence="5 10" id="KW-0560">Oxidoreductase</keyword>
<reference evidence="10 11" key="1">
    <citation type="submission" date="2024-02" db="EMBL/GenBank/DDBJ databases">
        <title>A draft genome for the cacao thread blight pathogen Marasmius crinis-equi.</title>
        <authorList>
            <person name="Cohen S.P."/>
            <person name="Baruah I.K."/>
            <person name="Amoako-Attah I."/>
            <person name="Bukari Y."/>
            <person name="Meinhardt L.W."/>
            <person name="Bailey B.A."/>
        </authorList>
    </citation>
    <scope>NUCLEOTIDE SEQUENCE [LARGE SCALE GENOMIC DNA]</scope>
    <source>
        <strain evidence="10 11">GH-76</strain>
    </source>
</reference>
<gene>
    <name evidence="10" type="primary">APO1_2</name>
    <name evidence="10" type="ORF">V5O48_008450</name>
</gene>
<keyword evidence="2 10" id="KW-0575">Peroxidase</keyword>
<evidence type="ECO:0000256" key="4">
    <source>
        <dbReference type="ARBA" id="ARBA00022723"/>
    </source>
</evidence>
<evidence type="ECO:0000256" key="5">
    <source>
        <dbReference type="ARBA" id="ARBA00023002"/>
    </source>
</evidence>
<feature type="chain" id="PRO_5047128939" evidence="8">
    <location>
        <begin position="23"/>
        <end position="377"/>
    </location>
</feature>
<evidence type="ECO:0000256" key="3">
    <source>
        <dbReference type="ARBA" id="ARBA00022617"/>
    </source>
</evidence>
<dbReference type="Proteomes" id="UP001465976">
    <property type="component" value="Unassembled WGS sequence"/>
</dbReference>
<dbReference type="GO" id="GO:0004601">
    <property type="term" value="F:peroxidase activity"/>
    <property type="evidence" value="ECO:0007669"/>
    <property type="project" value="UniProtKB-KW"/>
</dbReference>
<dbReference type="Pfam" id="PF01328">
    <property type="entry name" value="Peroxidase_2"/>
    <property type="match status" value="1"/>
</dbReference>
<comment type="similarity">
    <text evidence="7">Belongs to the chloroperoxidase family.</text>
</comment>
<dbReference type="InterPro" id="IPR000028">
    <property type="entry name" value="Chloroperoxidase"/>
</dbReference>
<protein>
    <submittedName>
        <fullName evidence="10">Aromatic peroxygenase</fullName>
        <ecNumber evidence="10">1.11.2.1</ecNumber>
    </submittedName>
</protein>
<comment type="caution">
    <text evidence="10">The sequence shown here is derived from an EMBL/GenBank/DDBJ whole genome shotgun (WGS) entry which is preliminary data.</text>
</comment>
<keyword evidence="6" id="KW-0408">Iron</keyword>
<dbReference type="InterPro" id="IPR036851">
    <property type="entry name" value="Chloroperoxidase-like_sf"/>
</dbReference>
<dbReference type="EMBL" id="JBAHYK010000497">
    <property type="protein sequence ID" value="KAL0573512.1"/>
    <property type="molecule type" value="Genomic_DNA"/>
</dbReference>